<keyword evidence="5 10" id="KW-0547">Nucleotide-binding</keyword>
<reference evidence="13 14" key="1">
    <citation type="submission" date="2020-01" db="EMBL/GenBank/DDBJ databases">
        <authorList>
            <person name="Liu G."/>
            <person name="Liu B."/>
        </authorList>
    </citation>
    <scope>NUCLEOTIDE SEQUENCE [LARGE SCALE GENOMIC DNA]</scope>
    <source>
        <strain evidence="13 14">FJAT-51161</strain>
    </source>
</reference>
<proteinExistence type="inferred from homology"/>
<evidence type="ECO:0000256" key="5">
    <source>
        <dbReference type="ARBA" id="ARBA00022741"/>
    </source>
</evidence>
<evidence type="ECO:0000313" key="14">
    <source>
        <dbReference type="Proteomes" id="UP000596049"/>
    </source>
</evidence>
<dbReference type="InterPro" id="IPR013221">
    <property type="entry name" value="Mur_ligase_cen"/>
</dbReference>
<dbReference type="Gene3D" id="3.90.190.20">
    <property type="entry name" value="Mur ligase, C-terminal domain"/>
    <property type="match status" value="1"/>
</dbReference>
<dbReference type="PIRSF" id="PIRSF001563">
    <property type="entry name" value="Folylpolyglu_synth"/>
    <property type="match status" value="1"/>
</dbReference>
<dbReference type="Pfam" id="PF02875">
    <property type="entry name" value="Mur_ligase_C"/>
    <property type="match status" value="1"/>
</dbReference>
<dbReference type="Pfam" id="PF08245">
    <property type="entry name" value="Mur_ligase_M"/>
    <property type="match status" value="1"/>
</dbReference>
<evidence type="ECO:0000259" key="12">
    <source>
        <dbReference type="Pfam" id="PF08245"/>
    </source>
</evidence>
<sequence length="426" mass="47249">MKECTDFIFTLKAVDHKRAPLVLMREVLALLDNPQDRLRAIHLAGSNGKGSTVNALREMLQHAGYKVGAFTSPHLERVNERMTINGAQISDAQFLRYMNKVAEIIETHYEGDFPSFFEVVTLIMFQYLADEEVDIALIETGLGGRLDATNVMTPLISIITTISLEHTAFLGDTLAKVAFEKAGIIKENVPVVVGVKSEEALTVIQEVANERHAPCFVLGKDFTVENIIQGTNIQHFNYQKANMEMVTVPLKMAGPHQINNASLAITAIQTLRENGTINISDESIRQALANAQWAGRFEQLPNNIVLDGAHNSEGAAALVQTLKTVYPHQNYRFIYAALSDKDHANSIALMDSIATSIAFTQIELPNAMPADKLAALSTNTNKAYNANWREMVQSMLHQRNDGDIIVITGSLYFIAEIRQWLQGEQR</sequence>
<evidence type="ECO:0000259" key="11">
    <source>
        <dbReference type="Pfam" id="PF02875"/>
    </source>
</evidence>
<dbReference type="Gene3D" id="3.40.1190.10">
    <property type="entry name" value="Mur-like, catalytic domain"/>
    <property type="match status" value="1"/>
</dbReference>
<dbReference type="InterPro" id="IPR004101">
    <property type="entry name" value="Mur_ligase_C"/>
</dbReference>
<evidence type="ECO:0000256" key="1">
    <source>
        <dbReference type="ARBA" id="ARBA00008276"/>
    </source>
</evidence>
<dbReference type="EC" id="6.3.2.17" evidence="2"/>
<evidence type="ECO:0000256" key="2">
    <source>
        <dbReference type="ARBA" id="ARBA00013025"/>
    </source>
</evidence>
<dbReference type="PANTHER" id="PTHR11136">
    <property type="entry name" value="FOLYLPOLYGLUTAMATE SYNTHASE-RELATED"/>
    <property type="match status" value="1"/>
</dbReference>
<dbReference type="PROSITE" id="PS01012">
    <property type="entry name" value="FOLYLPOLYGLU_SYNT_2"/>
    <property type="match status" value="1"/>
</dbReference>
<dbReference type="NCBIfam" id="TIGR01499">
    <property type="entry name" value="folC"/>
    <property type="match status" value="1"/>
</dbReference>
<dbReference type="InterPro" id="IPR036565">
    <property type="entry name" value="Mur-like_cat_sf"/>
</dbReference>
<keyword evidence="7" id="KW-0460">Magnesium</keyword>
<dbReference type="SUPFAM" id="SSF53244">
    <property type="entry name" value="MurD-like peptide ligases, peptide-binding domain"/>
    <property type="match status" value="1"/>
</dbReference>
<evidence type="ECO:0000256" key="3">
    <source>
        <dbReference type="ARBA" id="ARBA00022598"/>
    </source>
</evidence>
<evidence type="ECO:0000256" key="7">
    <source>
        <dbReference type="ARBA" id="ARBA00022842"/>
    </source>
</evidence>
<keyword evidence="3 10" id="KW-0436">Ligase</keyword>
<feature type="domain" description="Mur ligase central" evidence="12">
    <location>
        <begin position="44"/>
        <end position="267"/>
    </location>
</feature>
<evidence type="ECO:0000256" key="10">
    <source>
        <dbReference type="PIRNR" id="PIRNR001563"/>
    </source>
</evidence>
<evidence type="ECO:0000256" key="4">
    <source>
        <dbReference type="ARBA" id="ARBA00022723"/>
    </source>
</evidence>
<dbReference type="SUPFAM" id="SSF53623">
    <property type="entry name" value="MurD-like peptide ligases, catalytic domain"/>
    <property type="match status" value="1"/>
</dbReference>
<gene>
    <name evidence="13" type="ORF">FJQ98_20670</name>
</gene>
<keyword evidence="6 10" id="KW-0067">ATP-binding</keyword>
<dbReference type="PANTHER" id="PTHR11136:SF0">
    <property type="entry name" value="DIHYDROFOLATE SYNTHETASE-RELATED"/>
    <property type="match status" value="1"/>
</dbReference>
<evidence type="ECO:0000313" key="13">
    <source>
        <dbReference type="EMBL" id="QQP15051.1"/>
    </source>
</evidence>
<accession>A0ABX7AZ48</accession>
<dbReference type="InterPro" id="IPR036615">
    <property type="entry name" value="Mur_ligase_C_dom_sf"/>
</dbReference>
<keyword evidence="14" id="KW-1185">Reference proteome</keyword>
<comment type="catalytic activity">
    <reaction evidence="9">
        <text>(6S)-5,6,7,8-tetrahydrofolyl-(gamma-L-Glu)(n) + L-glutamate + ATP = (6S)-5,6,7,8-tetrahydrofolyl-(gamma-L-Glu)(n+1) + ADP + phosphate + H(+)</text>
        <dbReference type="Rhea" id="RHEA:10580"/>
        <dbReference type="Rhea" id="RHEA-COMP:14738"/>
        <dbReference type="Rhea" id="RHEA-COMP:14740"/>
        <dbReference type="ChEBI" id="CHEBI:15378"/>
        <dbReference type="ChEBI" id="CHEBI:29985"/>
        <dbReference type="ChEBI" id="CHEBI:30616"/>
        <dbReference type="ChEBI" id="CHEBI:43474"/>
        <dbReference type="ChEBI" id="CHEBI:141005"/>
        <dbReference type="ChEBI" id="CHEBI:456216"/>
        <dbReference type="EC" id="6.3.2.17"/>
    </reaction>
</comment>
<feature type="domain" description="Mur ligase C-terminal" evidence="11">
    <location>
        <begin position="295"/>
        <end position="410"/>
    </location>
</feature>
<name>A0ABX7AZ48_9BACI</name>
<dbReference type="InterPro" id="IPR001645">
    <property type="entry name" value="Folylpolyglutamate_synth"/>
</dbReference>
<comment type="similarity">
    <text evidence="1 10">Belongs to the folylpolyglutamate synthase family.</text>
</comment>
<keyword evidence="4" id="KW-0479">Metal-binding</keyword>
<evidence type="ECO:0000256" key="8">
    <source>
        <dbReference type="ARBA" id="ARBA00030592"/>
    </source>
</evidence>
<dbReference type="Proteomes" id="UP000596049">
    <property type="component" value="Chromosome"/>
</dbReference>
<dbReference type="EMBL" id="CP067341">
    <property type="protein sequence ID" value="QQP15051.1"/>
    <property type="molecule type" value="Genomic_DNA"/>
</dbReference>
<protein>
    <recommendedName>
        <fullName evidence="2">tetrahydrofolate synthase</fullName>
        <ecNumber evidence="2">6.3.2.17</ecNumber>
    </recommendedName>
    <alternativeName>
        <fullName evidence="8">Tetrahydrofolylpolyglutamate synthase</fullName>
    </alternativeName>
</protein>
<dbReference type="InterPro" id="IPR018109">
    <property type="entry name" value="Folylpolyglutamate_synth_CS"/>
</dbReference>
<evidence type="ECO:0000256" key="9">
    <source>
        <dbReference type="ARBA" id="ARBA00047493"/>
    </source>
</evidence>
<evidence type="ECO:0000256" key="6">
    <source>
        <dbReference type="ARBA" id="ARBA00022840"/>
    </source>
</evidence>
<organism evidence="13 14">
    <name type="scientific">Lysinibacillus agricola</name>
    <dbReference type="NCBI Taxonomy" id="2590012"/>
    <lineage>
        <taxon>Bacteria</taxon>
        <taxon>Bacillati</taxon>
        <taxon>Bacillota</taxon>
        <taxon>Bacilli</taxon>
        <taxon>Bacillales</taxon>
        <taxon>Bacillaceae</taxon>
        <taxon>Lysinibacillus</taxon>
    </lineage>
</organism>